<organism evidence="2 3">
    <name type="scientific">Candidatus Uhrbacteria bacterium GW2011_GWF2_44_350</name>
    <dbReference type="NCBI Taxonomy" id="1619000"/>
    <lineage>
        <taxon>Bacteria</taxon>
        <taxon>Candidatus Uhriibacteriota</taxon>
    </lineage>
</organism>
<evidence type="ECO:0000313" key="3">
    <source>
        <dbReference type="Proteomes" id="UP000034154"/>
    </source>
</evidence>
<name>A0A0G1JJU7_9BACT</name>
<dbReference type="Proteomes" id="UP000034154">
    <property type="component" value="Unassembled WGS sequence"/>
</dbReference>
<feature type="transmembrane region" description="Helical" evidence="1">
    <location>
        <begin position="168"/>
        <end position="188"/>
    </location>
</feature>
<accession>A0A0G1JJU7</accession>
<gene>
    <name evidence="2" type="ORF">UW63_C0012G0014</name>
</gene>
<reference evidence="2 3" key="1">
    <citation type="journal article" date="2015" name="Nature">
        <title>rRNA introns, odd ribosomes, and small enigmatic genomes across a large radiation of phyla.</title>
        <authorList>
            <person name="Brown C.T."/>
            <person name="Hug L.A."/>
            <person name="Thomas B.C."/>
            <person name="Sharon I."/>
            <person name="Castelle C.J."/>
            <person name="Singh A."/>
            <person name="Wilkins M.J."/>
            <person name="Williams K.H."/>
            <person name="Banfield J.F."/>
        </authorList>
    </citation>
    <scope>NUCLEOTIDE SEQUENCE [LARGE SCALE GENOMIC DNA]</scope>
</reference>
<evidence type="ECO:0000313" key="2">
    <source>
        <dbReference type="EMBL" id="KKT71615.1"/>
    </source>
</evidence>
<keyword evidence="1" id="KW-0472">Membrane</keyword>
<comment type="caution">
    <text evidence="2">The sequence shown here is derived from an EMBL/GenBank/DDBJ whole genome shotgun (WGS) entry which is preliminary data.</text>
</comment>
<sequence>MSKNEFRVGESVLLTVVPPSRCGVHVGQVVRWRIESSDFVLTEPRNGTTVAVFSQGHLVFIISFRPTTVGTFEIKMNIGHYPVRVSRIYRVVANPAFSMLASLSFAPRSPIIHQSLSRNPPTLHDNDDDPCPVTEEVVPAIHDIEPETKPADSIRESRQGSRFARSNTIFYLLFAIMVLAAVVSYFWWCGKF</sequence>
<dbReference type="EMBL" id="LCJB01000012">
    <property type="protein sequence ID" value="KKT71615.1"/>
    <property type="molecule type" value="Genomic_DNA"/>
</dbReference>
<protein>
    <submittedName>
        <fullName evidence="2">Uncharacterized protein</fullName>
    </submittedName>
</protein>
<keyword evidence="1" id="KW-1133">Transmembrane helix</keyword>
<dbReference type="AlphaFoldDB" id="A0A0G1JJU7"/>
<proteinExistence type="predicted"/>
<evidence type="ECO:0000256" key="1">
    <source>
        <dbReference type="SAM" id="Phobius"/>
    </source>
</evidence>
<keyword evidence="1" id="KW-0812">Transmembrane</keyword>